<evidence type="ECO:0000313" key="4">
    <source>
        <dbReference type="Proteomes" id="UP000015241"/>
    </source>
</evidence>
<feature type="transmembrane region" description="Helical" evidence="2">
    <location>
        <begin position="243"/>
        <end position="266"/>
    </location>
</feature>
<dbReference type="InParanoid" id="S8E2S4"/>
<organism evidence="3 4">
    <name type="scientific">Fomitopsis schrenkii</name>
    <name type="common">Brown rot fungus</name>
    <dbReference type="NCBI Taxonomy" id="2126942"/>
    <lineage>
        <taxon>Eukaryota</taxon>
        <taxon>Fungi</taxon>
        <taxon>Dikarya</taxon>
        <taxon>Basidiomycota</taxon>
        <taxon>Agaricomycotina</taxon>
        <taxon>Agaricomycetes</taxon>
        <taxon>Polyporales</taxon>
        <taxon>Fomitopsis</taxon>
    </lineage>
</organism>
<keyword evidence="2" id="KW-0472">Membrane</keyword>
<evidence type="ECO:0000256" key="1">
    <source>
        <dbReference type="SAM" id="MobiDB-lite"/>
    </source>
</evidence>
<feature type="compositionally biased region" description="Polar residues" evidence="1">
    <location>
        <begin position="87"/>
        <end position="99"/>
    </location>
</feature>
<sequence>MPSSSSSSDTADSRRSDGPLNSSDETAPVDELDHVQEIVVPPRVYDRSSSPSPSPSPRAHLLSGSGSSVDFPDRDSAPGTPAPSRPLSLSPTFVSSPLNPNHAPAPRPRRSSRGNTLGLGPIQRVASEEAHTLSDSRSGSMILYRLASEEFDSTDLPSPPRPREPRASIASDSGSSLISLSYDSKYPAGSTASTLRGFVPYAYDPAQEEKDAGPEDDDDLYEPAYGHDAPWWRLVGCRGIFNVAMLVAVIGSLLTLFVCYPVVSFYRNDTLEHIAKDSHINSTGQYQQSFQTNLNLDARRYPLHVLQDRP</sequence>
<evidence type="ECO:0000313" key="3">
    <source>
        <dbReference type="EMBL" id="EPS99466.1"/>
    </source>
</evidence>
<feature type="region of interest" description="Disordered" evidence="1">
    <location>
        <begin position="151"/>
        <end position="172"/>
    </location>
</feature>
<dbReference type="OrthoDB" id="2799705at2759"/>
<evidence type="ECO:0000256" key="2">
    <source>
        <dbReference type="SAM" id="Phobius"/>
    </source>
</evidence>
<gene>
    <name evidence="3" type="ORF">FOMPIDRAFT_1050502</name>
</gene>
<dbReference type="EMBL" id="KE504156">
    <property type="protein sequence ID" value="EPS99466.1"/>
    <property type="molecule type" value="Genomic_DNA"/>
</dbReference>
<feature type="compositionally biased region" description="Low complexity" evidence="1">
    <location>
        <begin position="1"/>
        <end position="10"/>
    </location>
</feature>
<dbReference type="Proteomes" id="UP000015241">
    <property type="component" value="Unassembled WGS sequence"/>
</dbReference>
<name>S8E2S4_FOMSC</name>
<protein>
    <submittedName>
        <fullName evidence="3">Uncharacterized protein</fullName>
    </submittedName>
</protein>
<accession>S8E2S4</accession>
<dbReference type="STRING" id="743788.S8E2S4"/>
<feature type="compositionally biased region" description="Low complexity" evidence="1">
    <location>
        <begin position="39"/>
        <end position="51"/>
    </location>
</feature>
<reference evidence="3 4" key="1">
    <citation type="journal article" date="2012" name="Science">
        <title>The Paleozoic origin of enzymatic lignin decomposition reconstructed from 31 fungal genomes.</title>
        <authorList>
            <person name="Floudas D."/>
            <person name="Binder M."/>
            <person name="Riley R."/>
            <person name="Barry K."/>
            <person name="Blanchette R.A."/>
            <person name="Henrissat B."/>
            <person name="Martinez A.T."/>
            <person name="Otillar R."/>
            <person name="Spatafora J.W."/>
            <person name="Yadav J.S."/>
            <person name="Aerts A."/>
            <person name="Benoit I."/>
            <person name="Boyd A."/>
            <person name="Carlson A."/>
            <person name="Copeland A."/>
            <person name="Coutinho P.M."/>
            <person name="de Vries R.P."/>
            <person name="Ferreira P."/>
            <person name="Findley K."/>
            <person name="Foster B."/>
            <person name="Gaskell J."/>
            <person name="Glotzer D."/>
            <person name="Gorecki P."/>
            <person name="Heitman J."/>
            <person name="Hesse C."/>
            <person name="Hori C."/>
            <person name="Igarashi K."/>
            <person name="Jurgens J.A."/>
            <person name="Kallen N."/>
            <person name="Kersten P."/>
            <person name="Kohler A."/>
            <person name="Kuees U."/>
            <person name="Kumar T.K.A."/>
            <person name="Kuo A."/>
            <person name="LaButti K."/>
            <person name="Larrondo L.F."/>
            <person name="Lindquist E."/>
            <person name="Ling A."/>
            <person name="Lombard V."/>
            <person name="Lucas S."/>
            <person name="Lundell T."/>
            <person name="Martin R."/>
            <person name="McLaughlin D.J."/>
            <person name="Morgenstern I."/>
            <person name="Morin E."/>
            <person name="Murat C."/>
            <person name="Nagy L.G."/>
            <person name="Nolan M."/>
            <person name="Ohm R.A."/>
            <person name="Patyshakuliyeva A."/>
            <person name="Rokas A."/>
            <person name="Ruiz-Duenas F.J."/>
            <person name="Sabat G."/>
            <person name="Salamov A."/>
            <person name="Samejima M."/>
            <person name="Schmutz J."/>
            <person name="Slot J.C."/>
            <person name="St John F."/>
            <person name="Stenlid J."/>
            <person name="Sun H."/>
            <person name="Sun S."/>
            <person name="Syed K."/>
            <person name="Tsang A."/>
            <person name="Wiebenga A."/>
            <person name="Young D."/>
            <person name="Pisabarro A."/>
            <person name="Eastwood D.C."/>
            <person name="Martin F."/>
            <person name="Cullen D."/>
            <person name="Grigoriev I.V."/>
            <person name="Hibbett D.S."/>
        </authorList>
    </citation>
    <scope>NUCLEOTIDE SEQUENCE</scope>
    <source>
        <strain evidence="4">FP-58527</strain>
    </source>
</reference>
<keyword evidence="2" id="KW-0812">Transmembrane</keyword>
<dbReference type="AlphaFoldDB" id="S8E2S4"/>
<dbReference type="HOGENOM" id="CLU_897256_0_0_1"/>
<keyword evidence="2" id="KW-1133">Transmembrane helix</keyword>
<keyword evidence="4" id="KW-1185">Reference proteome</keyword>
<feature type="region of interest" description="Disordered" evidence="1">
    <location>
        <begin position="1"/>
        <end position="134"/>
    </location>
</feature>
<proteinExistence type="predicted"/>